<dbReference type="EMBL" id="UINC01000035">
    <property type="protein sequence ID" value="SUZ47805.1"/>
    <property type="molecule type" value="Genomic_DNA"/>
</dbReference>
<dbReference type="InterPro" id="IPR026406">
    <property type="entry name" value="Ver/Plancto_CHP"/>
</dbReference>
<protein>
    <submittedName>
        <fullName evidence="1">Uncharacterized protein</fullName>
    </submittedName>
</protein>
<dbReference type="NCBIfam" id="TIGR04138">
    <property type="entry name" value="Plancto_Ver_chp"/>
    <property type="match status" value="1"/>
</dbReference>
<reference evidence="1" key="1">
    <citation type="submission" date="2018-05" db="EMBL/GenBank/DDBJ databases">
        <authorList>
            <person name="Lanie J.A."/>
            <person name="Ng W.-L."/>
            <person name="Kazmierczak K.M."/>
            <person name="Andrzejewski T.M."/>
            <person name="Davidsen T.M."/>
            <person name="Wayne K.J."/>
            <person name="Tettelin H."/>
            <person name="Glass J.I."/>
            <person name="Rusch D."/>
            <person name="Podicherti R."/>
            <person name="Tsui H.-C.T."/>
            <person name="Winkler M.E."/>
        </authorList>
    </citation>
    <scope>NUCLEOTIDE SEQUENCE</scope>
</reference>
<name>A0A381MZX3_9ZZZZ</name>
<organism evidence="1">
    <name type="scientific">marine metagenome</name>
    <dbReference type="NCBI Taxonomy" id="408172"/>
    <lineage>
        <taxon>unclassified sequences</taxon>
        <taxon>metagenomes</taxon>
        <taxon>ecological metagenomes</taxon>
    </lineage>
</organism>
<gene>
    <name evidence="1" type="ORF">METZ01_LOCUS659</name>
</gene>
<sequence length="126" mass="14493">MTEFTSTDELLDLLRERNPRFDPRSYSFVLEALNSVFHSLGEKRHITGAELAEGVRELAMERFGPLARTVLEHWGIHSTRDVGSVVFALVEQKILTTQDGDCPEDFADVFDFEEAFELNYPWEARI</sequence>
<evidence type="ECO:0000313" key="1">
    <source>
        <dbReference type="EMBL" id="SUZ47805.1"/>
    </source>
</evidence>
<dbReference type="AlphaFoldDB" id="A0A381MZX3"/>
<accession>A0A381MZX3</accession>
<proteinExistence type="predicted"/>